<dbReference type="EMBL" id="LR134167">
    <property type="protein sequence ID" value="VEB22458.1"/>
    <property type="molecule type" value="Genomic_DNA"/>
</dbReference>
<gene>
    <name evidence="3" type="ORF">NCTC3438_00459</name>
</gene>
<dbReference type="SUPFAM" id="SSF53448">
    <property type="entry name" value="Nucleotide-diphospho-sugar transferases"/>
    <property type="match status" value="1"/>
</dbReference>
<organism evidence="3 4">
    <name type="scientific">Avibacterium volantium</name>
    <name type="common">Pasteurella volantium</name>
    <dbReference type="NCBI Taxonomy" id="762"/>
    <lineage>
        <taxon>Bacteria</taxon>
        <taxon>Pseudomonadati</taxon>
        <taxon>Pseudomonadota</taxon>
        <taxon>Gammaproteobacteria</taxon>
        <taxon>Pasteurellales</taxon>
        <taxon>Pasteurellaceae</taxon>
        <taxon>Avibacterium</taxon>
    </lineage>
</organism>
<dbReference type="OrthoDB" id="5123492at2"/>
<dbReference type="AlphaFoldDB" id="A0A447SNM4"/>
<dbReference type="InterPro" id="IPR001173">
    <property type="entry name" value="Glyco_trans_2-like"/>
</dbReference>
<keyword evidence="4" id="KW-1185">Reference proteome</keyword>
<dbReference type="InterPro" id="IPR029044">
    <property type="entry name" value="Nucleotide-diphossugar_trans"/>
</dbReference>
<evidence type="ECO:0000259" key="2">
    <source>
        <dbReference type="Pfam" id="PF00535"/>
    </source>
</evidence>
<evidence type="ECO:0000313" key="4">
    <source>
        <dbReference type="Proteomes" id="UP000268198"/>
    </source>
</evidence>
<feature type="domain" description="Glycosyltransferase 2-like" evidence="2">
    <location>
        <begin position="88"/>
        <end position="263"/>
    </location>
</feature>
<sequence length="735" mass="85803">MKKIFKVYLIIKSIIKAINNNPDLVKRVIYEVRYSGLRITIDKIRKKFNSAIPHNSTKENIELNDIRKYFLLDEEKIPKLTTEKPIDIIIPVYNGFDYLLPLFNSIKNNTSIPYRLLVCNDKSTDKRVSPFLKSIKESYGINFLLIENNENLGFIKTVNKLVELTDNHFVLLNTDVEVPPYWLERLMYPIFTMENIASTTPFTNAGTICSFPKYLKDNKMLLDLDVNQIDSYFRTVNFENTYIEIPTAVGFCMGVNKKLVKKIGMFDEIYGKGYCEENDWSQRAIVAGYKNIHVTNLFVFHKHGGSFPSLEKQKLQERNYNILIERYINYPNDVNLLIERNELSNLRKMLEARITLSKDKENFLNGYYRHINIYYIGYLSSTIGVGRASRGYIHLLEEMGFNVIKFDLNDHSWKNQVINNLLSNPPLFIINHYNAPETLFIEKEFFEICKYFSCVIGIWAWESDNPILAFRKASKNLHSVWGISNYMMKALKDVQCHKGVLQHIVDETEVESKTIQRDLKKIREEYEFIAGYIFDLNSYYFRKNPEGVIKCFKEAFKDKDDACLILKISGINNNIKDYNKILDIIGNDSRIKVFTSFWENAEINYFYEIIDVYLALFRSEGFGLTIAEAMVSHTPVICTNYSGVQDYIGNSILKVDFSMIQIPDNWGPYEKGWLWADPNISEATNYLLKLYYDTNLRKKYGREGYLTVKNVLSYKNTEKKLLSLLKESLNSTQPN</sequence>
<evidence type="ECO:0000259" key="1">
    <source>
        <dbReference type="Pfam" id="PF00534"/>
    </source>
</evidence>
<dbReference type="RefSeq" id="WP_126371136.1">
    <property type="nucleotide sequence ID" value="NZ_LR134167.1"/>
</dbReference>
<evidence type="ECO:0000313" key="3">
    <source>
        <dbReference type="EMBL" id="VEB22458.1"/>
    </source>
</evidence>
<protein>
    <submittedName>
        <fullName evidence="3">Capsular polysaccharide biosynthesis protein</fullName>
    </submittedName>
</protein>
<dbReference type="Pfam" id="PF00534">
    <property type="entry name" value="Glycos_transf_1"/>
    <property type="match status" value="1"/>
</dbReference>
<dbReference type="InterPro" id="IPR001296">
    <property type="entry name" value="Glyco_trans_1"/>
</dbReference>
<dbReference type="Gene3D" id="3.40.50.2000">
    <property type="entry name" value="Glycogen Phosphorylase B"/>
    <property type="match status" value="1"/>
</dbReference>
<dbReference type="GO" id="GO:0016757">
    <property type="term" value="F:glycosyltransferase activity"/>
    <property type="evidence" value="ECO:0007669"/>
    <property type="project" value="InterPro"/>
</dbReference>
<dbReference type="Gene3D" id="3.90.550.10">
    <property type="entry name" value="Spore Coat Polysaccharide Biosynthesis Protein SpsA, Chain A"/>
    <property type="match status" value="1"/>
</dbReference>
<dbReference type="SUPFAM" id="SSF53756">
    <property type="entry name" value="UDP-Glycosyltransferase/glycogen phosphorylase"/>
    <property type="match status" value="1"/>
</dbReference>
<accession>A0A447SNM4</accession>
<feature type="domain" description="Glycosyl transferase family 1" evidence="1">
    <location>
        <begin position="537"/>
        <end position="705"/>
    </location>
</feature>
<dbReference type="Pfam" id="PF00535">
    <property type="entry name" value="Glycos_transf_2"/>
    <property type="match status" value="1"/>
</dbReference>
<dbReference type="PANTHER" id="PTHR46656">
    <property type="entry name" value="PUTATIVE-RELATED"/>
    <property type="match status" value="1"/>
</dbReference>
<proteinExistence type="predicted"/>
<name>A0A447SNM4_AVIVO</name>
<dbReference type="PANTHER" id="PTHR46656:SF3">
    <property type="entry name" value="PUTATIVE-RELATED"/>
    <property type="match status" value="1"/>
</dbReference>
<dbReference type="KEGG" id="avt:NCTC3438_00459"/>
<dbReference type="Proteomes" id="UP000268198">
    <property type="component" value="Chromosome"/>
</dbReference>
<reference evidence="3 4" key="1">
    <citation type="submission" date="2018-12" db="EMBL/GenBank/DDBJ databases">
        <authorList>
            <consortium name="Pathogen Informatics"/>
        </authorList>
    </citation>
    <scope>NUCLEOTIDE SEQUENCE [LARGE SCALE GENOMIC DNA]</scope>
    <source>
        <strain evidence="3 4">NCTC3438</strain>
    </source>
</reference>